<dbReference type="PROSITE" id="PS51257">
    <property type="entry name" value="PROKAR_LIPOPROTEIN"/>
    <property type="match status" value="1"/>
</dbReference>
<dbReference type="STRING" id="909613.UO65_6647"/>
<organism evidence="2 3">
    <name type="scientific">Actinokineospora spheciospongiae</name>
    <dbReference type="NCBI Taxonomy" id="909613"/>
    <lineage>
        <taxon>Bacteria</taxon>
        <taxon>Bacillati</taxon>
        <taxon>Actinomycetota</taxon>
        <taxon>Actinomycetes</taxon>
        <taxon>Pseudonocardiales</taxon>
        <taxon>Pseudonocardiaceae</taxon>
        <taxon>Actinokineospora</taxon>
    </lineage>
</organism>
<dbReference type="OrthoDB" id="4350469at2"/>
<dbReference type="EMBL" id="AYXG01000261">
    <property type="protein sequence ID" value="EWC58091.1"/>
    <property type="molecule type" value="Genomic_DNA"/>
</dbReference>
<protein>
    <submittedName>
        <fullName evidence="2">Integral membrane protein</fullName>
    </submittedName>
</protein>
<keyword evidence="1" id="KW-0472">Membrane</keyword>
<reference evidence="2 3" key="1">
    <citation type="journal article" date="2014" name="Genome Announc.">
        <title>Draft Genome Sequence of the Antitrypanosomally Active Sponge-Associated Bacterium Actinokineospora sp. Strain EG49.</title>
        <authorList>
            <person name="Harjes J."/>
            <person name="Ryu T."/>
            <person name="Abdelmohsen U.R."/>
            <person name="Moitinho-Silva L."/>
            <person name="Horn H."/>
            <person name="Ravasi T."/>
            <person name="Hentschel U."/>
        </authorList>
    </citation>
    <scope>NUCLEOTIDE SEQUENCE [LARGE SCALE GENOMIC DNA]</scope>
    <source>
        <strain evidence="2 3">EG49</strain>
    </source>
</reference>
<name>W7INK3_9PSEU</name>
<dbReference type="eggNOG" id="ENOG50341BA">
    <property type="taxonomic scope" value="Bacteria"/>
</dbReference>
<keyword evidence="1" id="KW-0812">Transmembrane</keyword>
<feature type="transmembrane region" description="Helical" evidence="1">
    <location>
        <begin position="315"/>
        <end position="339"/>
    </location>
</feature>
<accession>A0A8E2X5T2</accession>
<proteinExistence type="predicted"/>
<comment type="caution">
    <text evidence="2">The sequence shown here is derived from an EMBL/GenBank/DDBJ whole genome shotgun (WGS) entry which is preliminary data.</text>
</comment>
<sequence length="350" mass="36646">MSTTRRALWALLVSLVLTATTACGSAWWLYDRLSSTTETVRDRTGPAVQDLAAARSALAEAHQEALTAFASGQAGLVGPGERYQDRIAAVSQSLTRVASATATGDRLQVAEGLLVAYIGAVEQADANHRVAGEPTRAVVADLVYAARLAAQVLDELGGVLDEQRLDDSAGVRVGLWWWLGTVPLLLALVGTQVWLGTRFRRTLDPGLLAATAVAVAFAVLGAGWATGAGTALTEGTGTLRGTAVAWEQRTRTHVAEGARTLKSLLPADCPRCAVAVADLTAEPAAPTDPTSESAITGDGREAAERFDRAADTGRLAWAAGGAFVLLVGLSTAALSRYLLEYRFRPRGDAR</sequence>
<accession>W7INK3</accession>
<gene>
    <name evidence="2" type="ORF">UO65_6647</name>
</gene>
<dbReference type="RefSeq" id="WP_052022122.1">
    <property type="nucleotide sequence ID" value="NZ_AYXG01000261.1"/>
</dbReference>
<keyword evidence="1" id="KW-1133">Transmembrane helix</keyword>
<evidence type="ECO:0000256" key="1">
    <source>
        <dbReference type="SAM" id="Phobius"/>
    </source>
</evidence>
<feature type="transmembrane region" description="Helical" evidence="1">
    <location>
        <begin position="207"/>
        <end position="225"/>
    </location>
</feature>
<dbReference type="Proteomes" id="UP000019277">
    <property type="component" value="Unassembled WGS sequence"/>
</dbReference>
<keyword evidence="3" id="KW-1185">Reference proteome</keyword>
<dbReference type="AlphaFoldDB" id="W7INK3"/>
<feature type="transmembrane region" description="Helical" evidence="1">
    <location>
        <begin position="175"/>
        <end position="195"/>
    </location>
</feature>
<evidence type="ECO:0000313" key="3">
    <source>
        <dbReference type="Proteomes" id="UP000019277"/>
    </source>
</evidence>
<evidence type="ECO:0000313" key="2">
    <source>
        <dbReference type="EMBL" id="EWC58091.1"/>
    </source>
</evidence>